<dbReference type="PROSITE" id="PS51643">
    <property type="entry name" value="HD_CAS3"/>
    <property type="match status" value="1"/>
</dbReference>
<dbReference type="GO" id="GO:0003724">
    <property type="term" value="F:RNA helicase activity"/>
    <property type="evidence" value="ECO:0007669"/>
    <property type="project" value="TreeGrafter"/>
</dbReference>
<dbReference type="CDD" id="cd09641">
    <property type="entry name" value="Cas3''_I"/>
    <property type="match status" value="1"/>
</dbReference>
<keyword evidence="3" id="KW-0540">Nuclease</keyword>
<feature type="domain" description="HD Cas3-type" evidence="10">
    <location>
        <begin position="29"/>
        <end position="231"/>
    </location>
</feature>
<dbReference type="Gene3D" id="1.10.3210.30">
    <property type="match status" value="1"/>
</dbReference>
<dbReference type="InterPro" id="IPR006474">
    <property type="entry name" value="Helicase_Cas3_CRISPR-ass_core"/>
</dbReference>
<dbReference type="GO" id="GO:0046872">
    <property type="term" value="F:metal ion binding"/>
    <property type="evidence" value="ECO:0007669"/>
    <property type="project" value="UniProtKB-KW"/>
</dbReference>
<dbReference type="Pfam" id="PF22590">
    <property type="entry name" value="Cas3-like_C_2"/>
    <property type="match status" value="1"/>
</dbReference>
<evidence type="ECO:0000256" key="3">
    <source>
        <dbReference type="ARBA" id="ARBA00022722"/>
    </source>
</evidence>
<evidence type="ECO:0000256" key="5">
    <source>
        <dbReference type="ARBA" id="ARBA00022741"/>
    </source>
</evidence>
<evidence type="ECO:0000256" key="4">
    <source>
        <dbReference type="ARBA" id="ARBA00022723"/>
    </source>
</evidence>
<evidence type="ECO:0000256" key="8">
    <source>
        <dbReference type="ARBA" id="ARBA00022840"/>
    </source>
</evidence>
<sequence length="974" mass="105949">MASVFLPQPPPPEPLRSAWAKSSGAYGTEGAEMLPLHIHLDDTGSVADIMWDSWLSPATRRLLACSFGTELLARKTAVLLASGHDIGKHSSAFAMQVQPLADRMRDAGAHFIPLSPGERRRAPHSTVSYLSMLQWLEEKTGVRGTPGAEALAGVVGGHHGVYPETSCSPVTVSAYANESHLHWSRDRLIWWDRAAATAGLSDDEITGLALSTPTQSALHALTGFVIVCDWIASNADLFPLTLSVDRRDRTEQALRKLSLPPPWSPAQVTDTAALFSSRFKLPRGASPRSTQRAAMESAASIEGPGLILIEAPTGEGKTEAALAAAEIVASRFGHGGAVIALPTCATSDGIFPRVLSWISHAVPEDVDASAVLCHSRAQFNDEYRGLMEGDQPHLHPVYDYTDASANDTGCGRISAHWWLRGRKKSSLADFSVGTIDQVLFAALASKHVMLRHLGLSGKVVILDEIHSADTYMAVYLDRVLEWLGAAETTVIALSATLSPDRRAEMCTAYARGQRSSVPVRTGPMSFSERRARRRGTECDPEKNLWEKAAGVTGYPAISSVSNGRFTVITPPPSGRKSTFSIRSIGESPSDIAQEALEITRDGGCLGIIANTVSRAQEIYDLLSTTVREEEMFLLHSRFLAVDRRAREKRLIGLLGPGGQRPHRLIVVSTQVIEQSLDIDLDALITDLAPLDLLIQRAGRMHRHRINDDNRPGRLRSATLHISGVRGVDFETPEIPVEPPVFPKGSVYVYGEASLLRTTITLLRHGPAITSPDHVSGLVDSAYSTTSAVPDPWLDAWSSAHHKEAEQHSESRARASIFLVDPPSRGGIVGWATITDEEPGDRNAGVPQVRDADATYEVIVIQRRAGLLKTLPWIGNCGDRVVNPITGVDEELARNIAMCTVTLPAFLARGKLGDEVLDTLEENYIDVWQKSHWLRGQLPLILDEDLSTTINQYRIWYDMATGLRIEKAVAAEPGE</sequence>
<dbReference type="RefSeq" id="WP_267169175.1">
    <property type="nucleotide sequence ID" value="NZ_JAPMKX010000001.1"/>
</dbReference>
<gene>
    <name evidence="11" type="primary">cas3</name>
    <name evidence="11" type="ORF">OS123_03825</name>
</gene>
<evidence type="ECO:0000256" key="2">
    <source>
        <dbReference type="ARBA" id="ARBA00009046"/>
    </source>
</evidence>
<accession>A0A9Q4CBG8</accession>
<comment type="similarity">
    <text evidence="1">In the N-terminal section; belongs to the CRISPR-associated nuclease Cas3-HD family.</text>
</comment>
<dbReference type="InterPro" id="IPR027417">
    <property type="entry name" value="P-loop_NTPase"/>
</dbReference>
<evidence type="ECO:0000256" key="7">
    <source>
        <dbReference type="ARBA" id="ARBA00022806"/>
    </source>
</evidence>
<dbReference type="Proteomes" id="UP001070238">
    <property type="component" value="Unassembled WGS sequence"/>
</dbReference>
<dbReference type="InterPro" id="IPR006483">
    <property type="entry name" value="CRISPR-assoc_Cas3_HD"/>
</dbReference>
<evidence type="ECO:0000256" key="1">
    <source>
        <dbReference type="ARBA" id="ARBA00006847"/>
    </source>
</evidence>
<proteinExistence type="inferred from homology"/>
<dbReference type="PANTHER" id="PTHR47963">
    <property type="entry name" value="DEAD-BOX ATP-DEPENDENT RNA HELICASE 47, MITOCHONDRIAL"/>
    <property type="match status" value="1"/>
</dbReference>
<dbReference type="GO" id="GO:0004518">
    <property type="term" value="F:nuclease activity"/>
    <property type="evidence" value="ECO:0007669"/>
    <property type="project" value="UniProtKB-KW"/>
</dbReference>
<dbReference type="NCBIfam" id="TIGR01587">
    <property type="entry name" value="cas3_core"/>
    <property type="match status" value="1"/>
</dbReference>
<comment type="caution">
    <text evidence="11">The sequence shown here is derived from an EMBL/GenBank/DDBJ whole genome shotgun (WGS) entry which is preliminary data.</text>
</comment>
<dbReference type="GO" id="GO:0005524">
    <property type="term" value="F:ATP binding"/>
    <property type="evidence" value="ECO:0007669"/>
    <property type="project" value="UniProtKB-KW"/>
</dbReference>
<evidence type="ECO:0000313" key="12">
    <source>
        <dbReference type="Proteomes" id="UP001070238"/>
    </source>
</evidence>
<dbReference type="NCBIfam" id="TIGR01596">
    <property type="entry name" value="cas3_HD"/>
    <property type="match status" value="1"/>
</dbReference>
<dbReference type="GO" id="GO:0003723">
    <property type="term" value="F:RNA binding"/>
    <property type="evidence" value="ECO:0007669"/>
    <property type="project" value="TreeGrafter"/>
</dbReference>
<dbReference type="SMART" id="SM00487">
    <property type="entry name" value="DEXDc"/>
    <property type="match status" value="1"/>
</dbReference>
<protein>
    <submittedName>
        <fullName evidence="11">CRISPR-associated helicase Cas3</fullName>
    </submittedName>
</protein>
<organism evidence="11 12">
    <name type="scientific">Corynebacterium antarcticum</name>
    <dbReference type="NCBI Taxonomy" id="2800405"/>
    <lineage>
        <taxon>Bacteria</taxon>
        <taxon>Bacillati</taxon>
        <taxon>Actinomycetota</taxon>
        <taxon>Actinomycetes</taxon>
        <taxon>Mycobacteriales</taxon>
        <taxon>Corynebacteriaceae</taxon>
        <taxon>Corynebacterium</taxon>
    </lineage>
</organism>
<dbReference type="Pfam" id="PF18395">
    <property type="entry name" value="Cas3_C"/>
    <property type="match status" value="1"/>
</dbReference>
<keyword evidence="7" id="KW-0347">Helicase</keyword>
<dbReference type="InterPro" id="IPR041372">
    <property type="entry name" value="Cas3_C"/>
</dbReference>
<dbReference type="InterPro" id="IPR014001">
    <property type="entry name" value="Helicase_ATP-bd"/>
</dbReference>
<keyword evidence="9" id="KW-0051">Antiviral defense</keyword>
<dbReference type="PANTHER" id="PTHR47963:SF9">
    <property type="entry name" value="CRISPR-ASSOCIATED ENDONUCLEASE_HELICASE CAS3"/>
    <property type="match status" value="1"/>
</dbReference>
<dbReference type="InterPro" id="IPR054712">
    <property type="entry name" value="Cas3-like_dom"/>
</dbReference>
<dbReference type="SUPFAM" id="SSF52540">
    <property type="entry name" value="P-loop containing nucleoside triphosphate hydrolases"/>
    <property type="match status" value="1"/>
</dbReference>
<dbReference type="InterPro" id="IPR038257">
    <property type="entry name" value="CRISPR-assoc_Cas3_HD_sf"/>
</dbReference>
<dbReference type="GO" id="GO:0016787">
    <property type="term" value="F:hydrolase activity"/>
    <property type="evidence" value="ECO:0007669"/>
    <property type="project" value="UniProtKB-KW"/>
</dbReference>
<evidence type="ECO:0000256" key="6">
    <source>
        <dbReference type="ARBA" id="ARBA00022801"/>
    </source>
</evidence>
<keyword evidence="5" id="KW-0547">Nucleotide-binding</keyword>
<dbReference type="Pfam" id="PF18019">
    <property type="entry name" value="Cas3_HD"/>
    <property type="match status" value="1"/>
</dbReference>
<keyword evidence="6" id="KW-0378">Hydrolase</keyword>
<evidence type="ECO:0000313" key="11">
    <source>
        <dbReference type="EMBL" id="MCX7537676.1"/>
    </source>
</evidence>
<evidence type="ECO:0000256" key="9">
    <source>
        <dbReference type="ARBA" id="ARBA00023118"/>
    </source>
</evidence>
<keyword evidence="4" id="KW-0479">Metal-binding</keyword>
<dbReference type="Gene3D" id="3.40.50.300">
    <property type="entry name" value="P-loop containing nucleotide triphosphate hydrolases"/>
    <property type="match status" value="2"/>
</dbReference>
<dbReference type="EMBL" id="JAPMKX010000001">
    <property type="protein sequence ID" value="MCX7537676.1"/>
    <property type="molecule type" value="Genomic_DNA"/>
</dbReference>
<dbReference type="AlphaFoldDB" id="A0A9Q4CBG8"/>
<dbReference type="InterPro" id="IPR050547">
    <property type="entry name" value="DEAD_box_RNA_helicases"/>
</dbReference>
<dbReference type="CDD" id="cd17930">
    <property type="entry name" value="DEXHc_cas3"/>
    <property type="match status" value="1"/>
</dbReference>
<name>A0A9Q4CBG8_9CORY</name>
<dbReference type="GO" id="GO:0051607">
    <property type="term" value="P:defense response to virus"/>
    <property type="evidence" value="ECO:0007669"/>
    <property type="project" value="UniProtKB-KW"/>
</dbReference>
<evidence type="ECO:0000259" key="10">
    <source>
        <dbReference type="PROSITE" id="PS51643"/>
    </source>
</evidence>
<comment type="similarity">
    <text evidence="2">In the central section; belongs to the CRISPR-associated helicase Cas3 family.</text>
</comment>
<reference evidence="11" key="1">
    <citation type="submission" date="2022-11" db="EMBL/GenBank/DDBJ databases">
        <title>Corynebacterium sp. isolated from Penguins.</title>
        <authorList>
            <person name="Sedlar K."/>
            <person name="Svec P."/>
        </authorList>
    </citation>
    <scope>NUCLEOTIDE SEQUENCE</scope>
    <source>
        <strain evidence="11">P5875</strain>
    </source>
</reference>
<keyword evidence="8" id="KW-0067">ATP-binding</keyword>